<dbReference type="PANTHER" id="PTHR37714">
    <property type="entry name" value="PROTEIN, PUTATIVE-RELATED"/>
    <property type="match status" value="1"/>
</dbReference>
<keyword evidence="1" id="KW-1133">Transmembrane helix</keyword>
<accession>A0A445CJS6</accession>
<dbReference type="EMBL" id="SDMP01000006">
    <property type="protein sequence ID" value="RYR51174.1"/>
    <property type="molecule type" value="Genomic_DNA"/>
</dbReference>
<keyword evidence="1" id="KW-0812">Transmembrane</keyword>
<reference evidence="2 3" key="1">
    <citation type="submission" date="2019-01" db="EMBL/GenBank/DDBJ databases">
        <title>Sequencing of cultivated peanut Arachis hypogaea provides insights into genome evolution and oil improvement.</title>
        <authorList>
            <person name="Chen X."/>
        </authorList>
    </citation>
    <scope>NUCLEOTIDE SEQUENCE [LARGE SCALE GENOMIC DNA]</scope>
    <source>
        <strain evidence="3">cv. Fuhuasheng</strain>
        <tissue evidence="2">Leaves</tissue>
    </source>
</reference>
<feature type="transmembrane region" description="Helical" evidence="1">
    <location>
        <begin position="38"/>
        <end position="59"/>
    </location>
</feature>
<gene>
    <name evidence="2" type="ORF">Ahy_A06g026213</name>
</gene>
<evidence type="ECO:0000313" key="2">
    <source>
        <dbReference type="EMBL" id="RYR51174.1"/>
    </source>
</evidence>
<name>A0A445CJS6_ARAHY</name>
<dbReference type="AlphaFoldDB" id="A0A445CJS6"/>
<comment type="caution">
    <text evidence="2">The sequence shown here is derived from an EMBL/GenBank/DDBJ whole genome shotgun (WGS) entry which is preliminary data.</text>
</comment>
<protein>
    <submittedName>
        <fullName evidence="2">Uncharacterized protein</fullName>
    </submittedName>
</protein>
<proteinExistence type="predicted"/>
<keyword evidence="1" id="KW-0472">Membrane</keyword>
<dbReference type="PANTHER" id="PTHR37714:SF1">
    <property type="entry name" value="PROTEIN, PUTATIVE-RELATED"/>
    <property type="match status" value="1"/>
</dbReference>
<evidence type="ECO:0000256" key="1">
    <source>
        <dbReference type="SAM" id="Phobius"/>
    </source>
</evidence>
<keyword evidence="3" id="KW-1185">Reference proteome</keyword>
<dbReference type="Proteomes" id="UP000289738">
    <property type="component" value="Chromosome A06"/>
</dbReference>
<sequence length="117" mass="12562">MMATISDRVVSNLTSIYVAVIACMKVYCVACGQNMGGAFVLIFFASIFVALILLAALAWDLSCKAMYAFAASAATANNHRSHKVCKGGICWHGVAVRSPASQVHFRLPHHLPTYPTS</sequence>
<organism evidence="2 3">
    <name type="scientific">Arachis hypogaea</name>
    <name type="common">Peanut</name>
    <dbReference type="NCBI Taxonomy" id="3818"/>
    <lineage>
        <taxon>Eukaryota</taxon>
        <taxon>Viridiplantae</taxon>
        <taxon>Streptophyta</taxon>
        <taxon>Embryophyta</taxon>
        <taxon>Tracheophyta</taxon>
        <taxon>Spermatophyta</taxon>
        <taxon>Magnoliopsida</taxon>
        <taxon>eudicotyledons</taxon>
        <taxon>Gunneridae</taxon>
        <taxon>Pentapetalae</taxon>
        <taxon>rosids</taxon>
        <taxon>fabids</taxon>
        <taxon>Fabales</taxon>
        <taxon>Fabaceae</taxon>
        <taxon>Papilionoideae</taxon>
        <taxon>50 kb inversion clade</taxon>
        <taxon>dalbergioids sensu lato</taxon>
        <taxon>Dalbergieae</taxon>
        <taxon>Pterocarpus clade</taxon>
        <taxon>Arachis</taxon>
    </lineage>
</organism>
<evidence type="ECO:0000313" key="3">
    <source>
        <dbReference type="Proteomes" id="UP000289738"/>
    </source>
</evidence>